<comment type="caution">
    <text evidence="2">The sequence shown here is derived from an EMBL/GenBank/DDBJ whole genome shotgun (WGS) entry which is preliminary data.</text>
</comment>
<keyword evidence="3" id="KW-1185">Reference proteome</keyword>
<dbReference type="EMBL" id="JAGKHQ010000011">
    <property type="protein sequence ID" value="KAG7505038.1"/>
    <property type="molecule type" value="Genomic_DNA"/>
</dbReference>
<accession>A0AAV6RIC4</accession>
<evidence type="ECO:0000313" key="3">
    <source>
        <dbReference type="Proteomes" id="UP000693946"/>
    </source>
</evidence>
<feature type="region of interest" description="Disordered" evidence="1">
    <location>
        <begin position="1"/>
        <end position="22"/>
    </location>
</feature>
<reference evidence="2 3" key="1">
    <citation type="journal article" date="2021" name="Sci. Rep.">
        <title>Chromosome anchoring in Senegalese sole (Solea senegalensis) reveals sex-associated markers and genome rearrangements in flatfish.</title>
        <authorList>
            <person name="Guerrero-Cozar I."/>
            <person name="Gomez-Garrido J."/>
            <person name="Berbel C."/>
            <person name="Martinez-Blanch J.F."/>
            <person name="Alioto T."/>
            <person name="Claros M.G."/>
            <person name="Gagnaire P.A."/>
            <person name="Manchado M."/>
        </authorList>
    </citation>
    <scope>NUCLEOTIDE SEQUENCE [LARGE SCALE GENOMIC DNA]</scope>
    <source>
        <strain evidence="2">Sse05_10M</strain>
    </source>
</reference>
<gene>
    <name evidence="2" type="ORF">JOB18_021750</name>
</gene>
<protein>
    <submittedName>
        <fullName evidence="2">Uncharacterized protein</fullName>
    </submittedName>
</protein>
<dbReference type="AlphaFoldDB" id="A0AAV6RIC4"/>
<organism evidence="2 3">
    <name type="scientific">Solea senegalensis</name>
    <name type="common">Senegalese sole</name>
    <dbReference type="NCBI Taxonomy" id="28829"/>
    <lineage>
        <taxon>Eukaryota</taxon>
        <taxon>Metazoa</taxon>
        <taxon>Chordata</taxon>
        <taxon>Craniata</taxon>
        <taxon>Vertebrata</taxon>
        <taxon>Euteleostomi</taxon>
        <taxon>Actinopterygii</taxon>
        <taxon>Neopterygii</taxon>
        <taxon>Teleostei</taxon>
        <taxon>Neoteleostei</taxon>
        <taxon>Acanthomorphata</taxon>
        <taxon>Carangaria</taxon>
        <taxon>Pleuronectiformes</taxon>
        <taxon>Pleuronectoidei</taxon>
        <taxon>Soleidae</taxon>
        <taxon>Solea</taxon>
    </lineage>
</organism>
<feature type="compositionally biased region" description="Polar residues" evidence="1">
    <location>
        <begin position="12"/>
        <end position="22"/>
    </location>
</feature>
<feature type="compositionally biased region" description="Basic residues" evidence="1">
    <location>
        <begin position="1"/>
        <end position="10"/>
    </location>
</feature>
<evidence type="ECO:0000313" key="2">
    <source>
        <dbReference type="EMBL" id="KAG7505038.1"/>
    </source>
</evidence>
<proteinExistence type="predicted"/>
<name>A0AAV6RIC4_SOLSE</name>
<evidence type="ECO:0000256" key="1">
    <source>
        <dbReference type="SAM" id="MobiDB-lite"/>
    </source>
</evidence>
<dbReference type="Proteomes" id="UP000693946">
    <property type="component" value="Linkage Group LG19"/>
</dbReference>
<sequence>MKVHQRRPPLSRRTSSASNDKNFLDFSTTTASAQTLGSLQGALQGQIPEPAVAEAQGALVQPWRSIPVIFSLERRNIKKKIIHSLRAEDASSHSTGPDTNLYKDVCGSAVDCFSSKHRTHDLPQVFLVGPWRRHAGGFPGQLPLSCRRPGITCSS</sequence>